<dbReference type="SUPFAM" id="SSF56784">
    <property type="entry name" value="HAD-like"/>
    <property type="match status" value="1"/>
</dbReference>
<reference evidence="5 6" key="1">
    <citation type="submission" date="2016-10" db="EMBL/GenBank/DDBJ databases">
        <authorList>
            <person name="de Groot N.N."/>
        </authorList>
    </citation>
    <scope>NUCLEOTIDE SEQUENCE [LARGE SCALE GENOMIC DNA]</scope>
    <source>
        <strain evidence="5 6">DSM 5885</strain>
    </source>
</reference>
<dbReference type="InterPro" id="IPR036412">
    <property type="entry name" value="HAD-like_sf"/>
</dbReference>
<dbReference type="Gene3D" id="3.40.50.1000">
    <property type="entry name" value="HAD superfamily/HAD-like"/>
    <property type="match status" value="1"/>
</dbReference>
<dbReference type="EMBL" id="FNCY01000006">
    <property type="protein sequence ID" value="SDH53460.1"/>
    <property type="molecule type" value="Genomic_DNA"/>
</dbReference>
<evidence type="ECO:0000256" key="2">
    <source>
        <dbReference type="ARBA" id="ARBA00004818"/>
    </source>
</evidence>
<dbReference type="SFLD" id="SFLDS00003">
    <property type="entry name" value="Haloacid_Dehalogenase"/>
    <property type="match status" value="1"/>
</dbReference>
<comment type="function">
    <text evidence="4">Specifically catalyzes the dephosphorylation of 2-phosphoglycolate. Is involved in the dissimilation of the intracellular 2-phosphoglycolate formed during the DNA repair of 3'-phosphoglycolate ends, a major class of DNA lesions induced by oxidative stress.</text>
</comment>
<dbReference type="InterPro" id="IPR050155">
    <property type="entry name" value="HAD-like_hydrolase_sf"/>
</dbReference>
<dbReference type="SFLD" id="SFLDG01129">
    <property type="entry name" value="C1.5:_HAD__Beta-PGM__Phosphata"/>
    <property type="match status" value="1"/>
</dbReference>
<dbReference type="GO" id="GO:0008967">
    <property type="term" value="F:phosphoglycolate phosphatase activity"/>
    <property type="evidence" value="ECO:0007669"/>
    <property type="project" value="UniProtKB-EC"/>
</dbReference>
<dbReference type="SFLD" id="SFLDG01135">
    <property type="entry name" value="C1.5.6:_HAD__Beta-PGM__Phospha"/>
    <property type="match status" value="1"/>
</dbReference>
<dbReference type="Proteomes" id="UP000198607">
    <property type="component" value="Unassembled WGS sequence"/>
</dbReference>
<protein>
    <recommendedName>
        <fullName evidence="3">phosphoglycolate phosphatase</fullName>
        <ecNumber evidence="3">3.1.3.18</ecNumber>
    </recommendedName>
</protein>
<dbReference type="OrthoDB" id="9782449at2"/>
<dbReference type="RefSeq" id="WP_091936834.1">
    <property type="nucleotide sequence ID" value="NZ_FNCY01000006.1"/>
</dbReference>
<dbReference type="FunFam" id="3.40.50.1000:FF:000022">
    <property type="entry name" value="Phosphoglycolate phosphatase"/>
    <property type="match status" value="1"/>
</dbReference>
<dbReference type="EC" id="3.1.3.18" evidence="3"/>
<evidence type="ECO:0000313" key="6">
    <source>
        <dbReference type="Proteomes" id="UP000198607"/>
    </source>
</evidence>
<dbReference type="NCBIfam" id="TIGR01549">
    <property type="entry name" value="HAD-SF-IA-v1"/>
    <property type="match status" value="1"/>
</dbReference>
<dbReference type="NCBIfam" id="TIGR01662">
    <property type="entry name" value="HAD-SF-IIIA"/>
    <property type="match status" value="1"/>
</dbReference>
<dbReference type="PANTHER" id="PTHR43434">
    <property type="entry name" value="PHOSPHOGLYCOLATE PHOSPHATASE"/>
    <property type="match status" value="1"/>
</dbReference>
<comment type="pathway">
    <text evidence="2">Organic acid metabolism; glycolate biosynthesis; glycolate from 2-phosphoglycolate: step 1/1.</text>
</comment>
<dbReference type="STRING" id="83767.SAMN05660652_01846"/>
<comment type="catalytic activity">
    <reaction evidence="1">
        <text>2-phosphoglycolate + H2O = glycolate + phosphate</text>
        <dbReference type="Rhea" id="RHEA:14369"/>
        <dbReference type="ChEBI" id="CHEBI:15377"/>
        <dbReference type="ChEBI" id="CHEBI:29805"/>
        <dbReference type="ChEBI" id="CHEBI:43474"/>
        <dbReference type="ChEBI" id="CHEBI:58033"/>
        <dbReference type="EC" id="3.1.3.18"/>
    </reaction>
</comment>
<dbReference type="InterPro" id="IPR006439">
    <property type="entry name" value="HAD-SF_hydro_IA"/>
</dbReference>
<dbReference type="PANTHER" id="PTHR43434:SF24">
    <property type="entry name" value="HYDROLASE-RELATED"/>
    <property type="match status" value="1"/>
</dbReference>
<dbReference type="InterPro" id="IPR006549">
    <property type="entry name" value="HAD-SF_hydro_IIIA"/>
</dbReference>
<organism evidence="5 6">
    <name type="scientific">Propionivibrio dicarboxylicus</name>
    <dbReference type="NCBI Taxonomy" id="83767"/>
    <lineage>
        <taxon>Bacteria</taxon>
        <taxon>Pseudomonadati</taxon>
        <taxon>Pseudomonadota</taxon>
        <taxon>Betaproteobacteria</taxon>
        <taxon>Rhodocyclales</taxon>
        <taxon>Rhodocyclaceae</taxon>
        <taxon>Propionivibrio</taxon>
    </lineage>
</organism>
<evidence type="ECO:0000256" key="3">
    <source>
        <dbReference type="ARBA" id="ARBA00013078"/>
    </source>
</evidence>
<name>A0A1G8D867_9RHOO</name>
<dbReference type="Gene3D" id="1.10.150.240">
    <property type="entry name" value="Putative phosphatase, domain 2"/>
    <property type="match status" value="1"/>
</dbReference>
<gene>
    <name evidence="5" type="ORF">SAMN05660652_01846</name>
</gene>
<keyword evidence="6" id="KW-1185">Reference proteome</keyword>
<dbReference type="GO" id="GO:0005829">
    <property type="term" value="C:cytosol"/>
    <property type="evidence" value="ECO:0007669"/>
    <property type="project" value="TreeGrafter"/>
</dbReference>
<sequence length="218" mass="24147">MGKRFELLVFDWDGTLHDSVAAIVTSLQRACLDLDQCMPTDLCARQVIGLGLVDALRHVAPELDEARYPELADRYRFHYLASDLDLKLFDGIHDMIEELHARGYLLAVATGKSRRGLNRVLEYSGIGSFFSASRCADECFSKPHPQMLLELMDEFAIDPENVLMIGDTTHDMQMAINAGVNGMAVTYGAHSSTQLAALNPLWQVDSVADLSALLMDRA</sequence>
<evidence type="ECO:0000313" key="5">
    <source>
        <dbReference type="EMBL" id="SDH53460.1"/>
    </source>
</evidence>
<accession>A0A1G8D867</accession>
<dbReference type="InterPro" id="IPR023198">
    <property type="entry name" value="PGP-like_dom2"/>
</dbReference>
<dbReference type="GO" id="GO:0006281">
    <property type="term" value="P:DNA repair"/>
    <property type="evidence" value="ECO:0007669"/>
    <property type="project" value="TreeGrafter"/>
</dbReference>
<dbReference type="Pfam" id="PF13419">
    <property type="entry name" value="HAD_2"/>
    <property type="match status" value="1"/>
</dbReference>
<proteinExistence type="predicted"/>
<dbReference type="InterPro" id="IPR041492">
    <property type="entry name" value="HAD_2"/>
</dbReference>
<dbReference type="AlphaFoldDB" id="A0A1G8D867"/>
<dbReference type="InterPro" id="IPR023214">
    <property type="entry name" value="HAD_sf"/>
</dbReference>
<evidence type="ECO:0000256" key="1">
    <source>
        <dbReference type="ARBA" id="ARBA00000830"/>
    </source>
</evidence>
<evidence type="ECO:0000256" key="4">
    <source>
        <dbReference type="ARBA" id="ARBA00059247"/>
    </source>
</evidence>